<comment type="caution">
    <text evidence="1">The sequence shown here is derived from an EMBL/GenBank/DDBJ whole genome shotgun (WGS) entry which is preliminary data.</text>
</comment>
<accession>A0ACB9Q1N3</accession>
<protein>
    <submittedName>
        <fullName evidence="1">Uncharacterized protein</fullName>
    </submittedName>
</protein>
<proteinExistence type="predicted"/>
<dbReference type="Proteomes" id="UP000828941">
    <property type="component" value="Chromosome 2"/>
</dbReference>
<gene>
    <name evidence="1" type="ORF">L6164_003558</name>
</gene>
<name>A0ACB9Q1N3_BAUVA</name>
<keyword evidence="2" id="KW-1185">Reference proteome</keyword>
<evidence type="ECO:0000313" key="2">
    <source>
        <dbReference type="Proteomes" id="UP000828941"/>
    </source>
</evidence>
<reference evidence="1 2" key="1">
    <citation type="journal article" date="2022" name="DNA Res.">
        <title>Chromosomal-level genome assembly of the orchid tree Bauhinia variegata (Leguminosae; Cercidoideae) supports the allotetraploid origin hypothesis of Bauhinia.</title>
        <authorList>
            <person name="Zhong Y."/>
            <person name="Chen Y."/>
            <person name="Zheng D."/>
            <person name="Pang J."/>
            <person name="Liu Y."/>
            <person name="Luo S."/>
            <person name="Meng S."/>
            <person name="Qian L."/>
            <person name="Wei D."/>
            <person name="Dai S."/>
            <person name="Zhou R."/>
        </authorList>
    </citation>
    <scope>NUCLEOTIDE SEQUENCE [LARGE SCALE GENOMIC DNA]</scope>
    <source>
        <strain evidence="1">BV-YZ2020</strain>
    </source>
</reference>
<organism evidence="1 2">
    <name type="scientific">Bauhinia variegata</name>
    <name type="common">Purple orchid tree</name>
    <name type="synonym">Phanera variegata</name>
    <dbReference type="NCBI Taxonomy" id="167791"/>
    <lineage>
        <taxon>Eukaryota</taxon>
        <taxon>Viridiplantae</taxon>
        <taxon>Streptophyta</taxon>
        <taxon>Embryophyta</taxon>
        <taxon>Tracheophyta</taxon>
        <taxon>Spermatophyta</taxon>
        <taxon>Magnoliopsida</taxon>
        <taxon>eudicotyledons</taxon>
        <taxon>Gunneridae</taxon>
        <taxon>Pentapetalae</taxon>
        <taxon>rosids</taxon>
        <taxon>fabids</taxon>
        <taxon>Fabales</taxon>
        <taxon>Fabaceae</taxon>
        <taxon>Cercidoideae</taxon>
        <taxon>Cercideae</taxon>
        <taxon>Bauhiniinae</taxon>
        <taxon>Bauhinia</taxon>
    </lineage>
</organism>
<evidence type="ECO:0000313" key="1">
    <source>
        <dbReference type="EMBL" id="KAI4354713.1"/>
    </source>
</evidence>
<dbReference type="EMBL" id="CM039427">
    <property type="protein sequence ID" value="KAI4354713.1"/>
    <property type="molecule type" value="Genomic_DNA"/>
</dbReference>
<sequence>MGDQNQESFDSPNTEEQRKDSLEPTDLFSLIRLKSFNSSPSTTTSGCDHLPHHPPCTSCGCFGTNHMKRRSCSSDYCFQDPSMAAPEPKAKKFCEQEDSALRGFSAISLPLEVGSFAPANAKPLPVLRRCISDPYKPPASTATGFPTNSFHSPEHVKTASVASPVTPSSVEGSTLPPLPPSLQRCVSDPTPSPAKGLSRSLSLGERSLEETPNSTRVRRMKERLREMRQWWDEVMREDEEDYDEGAEDHKVLEKGDSEEDSEEAVNVEWAEKCLSINFNCPCGRGYKILLSGSNCYYKLV</sequence>